<dbReference type="CDD" id="cd11492">
    <property type="entry name" value="SLC5sbd_NIS-SMVT"/>
    <property type="match status" value="1"/>
</dbReference>
<evidence type="ECO:0000256" key="10">
    <source>
        <dbReference type="ARBA" id="ARBA00023201"/>
    </source>
</evidence>
<evidence type="ECO:0000256" key="11">
    <source>
        <dbReference type="RuleBase" id="RU362091"/>
    </source>
</evidence>
<evidence type="ECO:0000256" key="9">
    <source>
        <dbReference type="ARBA" id="ARBA00023136"/>
    </source>
</evidence>
<organism evidence="14">
    <name type="scientific">Clastoptera arizonana</name>
    <name type="common">Arizona spittle bug</name>
    <dbReference type="NCBI Taxonomy" id="38151"/>
    <lineage>
        <taxon>Eukaryota</taxon>
        <taxon>Metazoa</taxon>
        <taxon>Ecdysozoa</taxon>
        <taxon>Arthropoda</taxon>
        <taxon>Hexapoda</taxon>
        <taxon>Insecta</taxon>
        <taxon>Pterygota</taxon>
        <taxon>Neoptera</taxon>
        <taxon>Paraneoptera</taxon>
        <taxon>Hemiptera</taxon>
        <taxon>Auchenorrhyncha</taxon>
        <taxon>Cercopoidea</taxon>
        <taxon>Clastopteridae</taxon>
        <taxon>Clastoptera</taxon>
    </lineage>
</organism>
<feature type="transmembrane region" description="Helical" evidence="12">
    <location>
        <begin position="52"/>
        <end position="72"/>
    </location>
</feature>
<comment type="subcellular location">
    <subcellularLocation>
        <location evidence="1">Cell membrane</location>
        <topology evidence="1">Multi-pass membrane protein</topology>
    </subcellularLocation>
</comment>
<feature type="transmembrane region" description="Helical" evidence="12">
    <location>
        <begin position="278"/>
        <end position="303"/>
    </location>
</feature>
<evidence type="ECO:0000313" key="14">
    <source>
        <dbReference type="EMBL" id="JAS23369.1"/>
    </source>
</evidence>
<feature type="transmembrane region" description="Helical" evidence="12">
    <location>
        <begin position="163"/>
        <end position="184"/>
    </location>
</feature>
<feature type="transmembrane region" description="Helical" evidence="12">
    <location>
        <begin position="84"/>
        <end position="108"/>
    </location>
</feature>
<evidence type="ECO:0000256" key="1">
    <source>
        <dbReference type="ARBA" id="ARBA00004651"/>
    </source>
</evidence>
<keyword evidence="7" id="KW-0915">Sodium</keyword>
<feature type="transmembrane region" description="Helical" evidence="12">
    <location>
        <begin position="128"/>
        <end position="151"/>
    </location>
</feature>
<dbReference type="GO" id="GO:0005886">
    <property type="term" value="C:plasma membrane"/>
    <property type="evidence" value="ECO:0007669"/>
    <property type="project" value="UniProtKB-SubCell"/>
</dbReference>
<evidence type="ECO:0000256" key="8">
    <source>
        <dbReference type="ARBA" id="ARBA00023065"/>
    </source>
</evidence>
<keyword evidence="10" id="KW-0739">Sodium transport</keyword>
<feature type="transmembrane region" description="Helical" evidence="12">
    <location>
        <begin position="383"/>
        <end position="402"/>
    </location>
</feature>
<dbReference type="GO" id="GO:0006814">
    <property type="term" value="P:sodium ion transport"/>
    <property type="evidence" value="ECO:0007669"/>
    <property type="project" value="UniProtKB-KW"/>
</dbReference>
<dbReference type="PANTHER" id="PTHR42985:SF21">
    <property type="entry name" value="SODIUM-DEPENDENT MULTIVITAMIN TRANSPORTER-LIKE PROTEIN"/>
    <property type="match status" value="1"/>
</dbReference>
<dbReference type="EMBL" id="GEDC01013929">
    <property type="protein sequence ID" value="JAS23369.1"/>
    <property type="molecule type" value="Transcribed_RNA"/>
</dbReference>
<dbReference type="GO" id="GO:0015293">
    <property type="term" value="F:symporter activity"/>
    <property type="evidence" value="ECO:0007669"/>
    <property type="project" value="TreeGrafter"/>
</dbReference>
<keyword evidence="4" id="KW-1003">Cell membrane</keyword>
<dbReference type="Pfam" id="PF00474">
    <property type="entry name" value="SSF"/>
    <property type="match status" value="1"/>
</dbReference>
<gene>
    <name evidence="13" type="ORF">g.21913</name>
    <name evidence="14" type="ORF">g.21914</name>
</gene>
<feature type="transmembrane region" description="Helical" evidence="12">
    <location>
        <begin position="239"/>
        <end position="257"/>
    </location>
</feature>
<sequence length="571" mass="62881">MEGKELYFNWTDYIVFVIMLGLSALIGAYYGFYKGNQNTVSEYLMGSKKMSIFPIAMSLIASHVSGVTIIGVPSEMYLFGTQLFAANIANIFVTIIVINILIPVFFKLQLNSLYEYLELRFDVTVRKFAAFLFAISLILYIPVVVYVPALAFNQVSGADIHVVAPFICAVCIFYTTVGGLKAVVWTDALQGLTTISAIFAVIIIGIYNVGGLSEVFRISDEGQRLELFNMDPNPLRRSSLWSVSIGYIFIWLTYLGIHPGSVQRFLSLPTESKAKWSAFFLAIGMSSMTSICCLLGLIIYATYHDCDLVSSKLVTRHDQLVPYYVLDVAEKYRGLPGLVVAGIVCAALSTMSAGLNTLSGILFEDFIRPIMPGIVPEKTASCIMKFVVVILGIICVIMVFVIEKMGEIYQLTLILGGATNGPLLGLFTLGLLLPWANIKGAMTGALTSLLFMGWIIYGAQTIVASGKVLYPYKPSSVVGCSFNVTVEPQNLVNPDEVFPLFRLSFFYYVLLGWAVTVVIGLIVSFLTGPQDLKHLNHDLISPVMHRFLPRRLSESELFKMNGGKKAKELGC</sequence>
<evidence type="ECO:0000256" key="6">
    <source>
        <dbReference type="ARBA" id="ARBA00022989"/>
    </source>
</evidence>
<feature type="transmembrane region" description="Helical" evidence="12">
    <location>
        <begin position="13"/>
        <end position="32"/>
    </location>
</feature>
<feature type="transmembrane region" description="Helical" evidence="12">
    <location>
        <begin position="505"/>
        <end position="526"/>
    </location>
</feature>
<feature type="transmembrane region" description="Helical" evidence="12">
    <location>
        <begin position="191"/>
        <end position="210"/>
    </location>
</feature>
<evidence type="ECO:0000256" key="12">
    <source>
        <dbReference type="SAM" id="Phobius"/>
    </source>
</evidence>
<evidence type="ECO:0000313" key="13">
    <source>
        <dbReference type="EMBL" id="JAS07972.1"/>
    </source>
</evidence>
<evidence type="ECO:0000256" key="2">
    <source>
        <dbReference type="ARBA" id="ARBA00006434"/>
    </source>
</evidence>
<dbReference type="InterPro" id="IPR038377">
    <property type="entry name" value="Na/Glc_symporter_sf"/>
</dbReference>
<keyword evidence="9 12" id="KW-0472">Membrane</keyword>
<dbReference type="EMBL" id="GEDC01029326">
    <property type="protein sequence ID" value="JAS07972.1"/>
    <property type="molecule type" value="Transcribed_RNA"/>
</dbReference>
<evidence type="ECO:0008006" key="15">
    <source>
        <dbReference type="Google" id="ProtNLM"/>
    </source>
</evidence>
<evidence type="ECO:0000256" key="4">
    <source>
        <dbReference type="ARBA" id="ARBA00022475"/>
    </source>
</evidence>
<evidence type="ECO:0000256" key="7">
    <source>
        <dbReference type="ARBA" id="ARBA00023053"/>
    </source>
</evidence>
<evidence type="ECO:0000256" key="3">
    <source>
        <dbReference type="ARBA" id="ARBA00022448"/>
    </source>
</evidence>
<proteinExistence type="inferred from homology"/>
<feature type="transmembrane region" description="Helical" evidence="12">
    <location>
        <begin position="408"/>
        <end position="433"/>
    </location>
</feature>
<dbReference type="NCBIfam" id="TIGR00813">
    <property type="entry name" value="sss"/>
    <property type="match status" value="1"/>
</dbReference>
<keyword evidence="8" id="KW-0406">Ion transport</keyword>
<keyword evidence="3" id="KW-0813">Transport</keyword>
<accession>A0A1B6DCF3</accession>
<dbReference type="AlphaFoldDB" id="A0A1B6DCF3"/>
<protein>
    <recommendedName>
        <fullName evidence="15">Sodium-coupled monocarboxylate transporter 1</fullName>
    </recommendedName>
</protein>
<feature type="transmembrane region" description="Helical" evidence="12">
    <location>
        <begin position="338"/>
        <end position="363"/>
    </location>
</feature>
<dbReference type="InterPro" id="IPR051163">
    <property type="entry name" value="Sodium:Solute_Symporter_SSF"/>
</dbReference>
<dbReference type="Gene3D" id="1.20.1730.10">
    <property type="entry name" value="Sodium/glucose cotransporter"/>
    <property type="match status" value="1"/>
</dbReference>
<name>A0A1B6DCF3_9HEMI</name>
<reference evidence="14" key="1">
    <citation type="submission" date="2015-12" db="EMBL/GenBank/DDBJ databases">
        <title>De novo transcriptome assembly of four potential Pierce s Disease insect vectors from Arizona vineyards.</title>
        <authorList>
            <person name="Tassone E.E."/>
        </authorList>
    </citation>
    <scope>NUCLEOTIDE SEQUENCE</scope>
</reference>
<comment type="similarity">
    <text evidence="2 11">Belongs to the sodium:solute symporter (SSF) (TC 2.A.21) family.</text>
</comment>
<keyword evidence="6 12" id="KW-1133">Transmembrane helix</keyword>
<dbReference type="InterPro" id="IPR001734">
    <property type="entry name" value="Na/solute_symporter"/>
</dbReference>
<dbReference type="PROSITE" id="PS50283">
    <property type="entry name" value="NA_SOLUT_SYMP_3"/>
    <property type="match status" value="1"/>
</dbReference>
<evidence type="ECO:0000256" key="5">
    <source>
        <dbReference type="ARBA" id="ARBA00022692"/>
    </source>
</evidence>
<dbReference type="PANTHER" id="PTHR42985">
    <property type="entry name" value="SODIUM-COUPLED MONOCARBOXYLATE TRANSPORTER"/>
    <property type="match status" value="1"/>
</dbReference>
<feature type="transmembrane region" description="Helical" evidence="12">
    <location>
        <begin position="445"/>
        <end position="464"/>
    </location>
</feature>
<keyword evidence="5 12" id="KW-0812">Transmembrane</keyword>